<organism evidence="1 2">
    <name type="scientific">Kangiella taiwanensis</name>
    <dbReference type="NCBI Taxonomy" id="1079179"/>
    <lineage>
        <taxon>Bacteria</taxon>
        <taxon>Pseudomonadati</taxon>
        <taxon>Pseudomonadota</taxon>
        <taxon>Gammaproteobacteria</taxon>
        <taxon>Kangiellales</taxon>
        <taxon>Kangiellaceae</taxon>
        <taxon>Kangiella</taxon>
    </lineage>
</organism>
<dbReference type="InterPro" id="IPR029069">
    <property type="entry name" value="HotDog_dom_sf"/>
</dbReference>
<dbReference type="Pfam" id="PF22817">
    <property type="entry name" value="ApeP-like"/>
    <property type="match status" value="1"/>
</dbReference>
<dbReference type="SUPFAM" id="SSF54637">
    <property type="entry name" value="Thioesterase/thiol ester dehydrase-isomerase"/>
    <property type="match status" value="1"/>
</dbReference>
<evidence type="ECO:0000313" key="1">
    <source>
        <dbReference type="EMBL" id="GAA4346650.1"/>
    </source>
</evidence>
<gene>
    <name evidence="1" type="ORF">GCM10023150_08260</name>
</gene>
<accession>A0ABP8HX58</accession>
<sequence>MPELNSTRKKSILSVPVSELVPHSDPMVLIDQVIDFEADKLSAQFTIQPNSRFYDDSIEGVDNVVAIEYMAQSIAALAGVRSRLKQEAVKLGFLLGTRKMELHRACFSLGETYQVEVEELYMDDSGLGSFHCSISCEGHLVAEAKLSVFETNDQNQLLN</sequence>
<name>A0ABP8HX58_9GAMM</name>
<dbReference type="Gene3D" id="3.10.129.10">
    <property type="entry name" value="Hotdog Thioesterase"/>
    <property type="match status" value="1"/>
</dbReference>
<protein>
    <submittedName>
        <fullName evidence="1">Hotdog family protein</fullName>
    </submittedName>
</protein>
<dbReference type="InterPro" id="IPR016776">
    <property type="entry name" value="ApeP-like_dehydratase"/>
</dbReference>
<dbReference type="PIRSF" id="PIRSF020565">
    <property type="entry name" value="3Ho_Ac_ACP_DH_prd"/>
    <property type="match status" value="1"/>
</dbReference>
<reference evidence="2" key="1">
    <citation type="journal article" date="2019" name="Int. J. Syst. Evol. Microbiol.">
        <title>The Global Catalogue of Microorganisms (GCM) 10K type strain sequencing project: providing services to taxonomists for standard genome sequencing and annotation.</title>
        <authorList>
            <consortium name="The Broad Institute Genomics Platform"/>
            <consortium name="The Broad Institute Genome Sequencing Center for Infectious Disease"/>
            <person name="Wu L."/>
            <person name="Ma J."/>
        </authorList>
    </citation>
    <scope>NUCLEOTIDE SEQUENCE [LARGE SCALE GENOMIC DNA]</scope>
    <source>
        <strain evidence="2">JCM 17727</strain>
    </source>
</reference>
<keyword evidence="2" id="KW-1185">Reference proteome</keyword>
<dbReference type="RefSeq" id="WP_223576855.1">
    <property type="nucleotide sequence ID" value="NZ_BAABFU010000001.1"/>
</dbReference>
<dbReference type="EMBL" id="BAABFU010000001">
    <property type="protein sequence ID" value="GAA4346650.1"/>
    <property type="molecule type" value="Genomic_DNA"/>
</dbReference>
<proteinExistence type="predicted"/>
<evidence type="ECO:0000313" key="2">
    <source>
        <dbReference type="Proteomes" id="UP001501294"/>
    </source>
</evidence>
<comment type="caution">
    <text evidence="1">The sequence shown here is derived from an EMBL/GenBank/DDBJ whole genome shotgun (WGS) entry which is preliminary data.</text>
</comment>
<dbReference type="CDD" id="cd01289">
    <property type="entry name" value="FabA_like"/>
    <property type="match status" value="1"/>
</dbReference>
<dbReference type="Proteomes" id="UP001501294">
    <property type="component" value="Unassembled WGS sequence"/>
</dbReference>